<feature type="compositionally biased region" description="Low complexity" evidence="1">
    <location>
        <begin position="27"/>
        <end position="47"/>
    </location>
</feature>
<dbReference type="Pfam" id="PF06028">
    <property type="entry name" value="DUF915"/>
    <property type="match status" value="1"/>
</dbReference>
<evidence type="ECO:0000256" key="2">
    <source>
        <dbReference type="SAM" id="SignalP"/>
    </source>
</evidence>
<keyword evidence="5" id="KW-1185">Reference proteome</keyword>
<dbReference type="Proteomes" id="UP001183682">
    <property type="component" value="Unassembled WGS sequence"/>
</dbReference>
<keyword evidence="4" id="KW-0378">Hydrolase</keyword>
<proteinExistence type="predicted"/>
<dbReference type="SUPFAM" id="SSF53474">
    <property type="entry name" value="alpha/beta-Hydrolases"/>
    <property type="match status" value="1"/>
</dbReference>
<evidence type="ECO:0000313" key="5">
    <source>
        <dbReference type="Proteomes" id="UP000254807"/>
    </source>
</evidence>
<dbReference type="RefSeq" id="WP_060814252.1">
    <property type="nucleotide sequence ID" value="NZ_JARPZN010000002.1"/>
</dbReference>
<dbReference type="Proteomes" id="UP000254807">
    <property type="component" value="Unassembled WGS sequence"/>
</dbReference>
<dbReference type="Gene3D" id="3.40.50.1820">
    <property type="entry name" value="alpha/beta hydrolase"/>
    <property type="match status" value="1"/>
</dbReference>
<organism evidence="4 5">
    <name type="scientific">Enterococcus gallinarum</name>
    <dbReference type="NCBI Taxonomy" id="1353"/>
    <lineage>
        <taxon>Bacteria</taxon>
        <taxon>Bacillati</taxon>
        <taxon>Bacillota</taxon>
        <taxon>Bacilli</taxon>
        <taxon>Lactobacillales</taxon>
        <taxon>Enterococcaceae</taxon>
        <taxon>Enterococcus</taxon>
    </lineage>
</organism>
<dbReference type="OrthoDB" id="503948at2"/>
<dbReference type="EMBL" id="UFYW01000001">
    <property type="protein sequence ID" value="STD82715.1"/>
    <property type="molecule type" value="Genomic_DNA"/>
</dbReference>
<evidence type="ECO:0000313" key="3">
    <source>
        <dbReference type="EMBL" id="MDT2689366.1"/>
    </source>
</evidence>
<sequence length="305" mass="33109">MKKWLFLCLVVLLSGCQAATHSNVSAQKSTQKPTETTTTTTDSAEIPTTELVQKTTTPTLFIHGYQGGPASFGGMLQRFAQKDWVSNEMVLTISPDGTVSTEGVLSKKAVNPTIQVLFADNQNNEWNQAEWIRQALLYLKKEGIERVNLVGHSMGGVSGFRYLTTFGELSAVGTEALDPALPKVAKFIAIGAPFNEFIDTSSQQTVTDLVTNGPTEASPRYQEFQGLLKQGGHQLPIELIAGQLSDEELSDGTVPTTSALAINHLLAANGYSVTEKIIKGSQAQHSQLHENQEVDEDIAAFLWEK</sequence>
<dbReference type="PROSITE" id="PS51257">
    <property type="entry name" value="PROKAR_LIPOPROTEIN"/>
    <property type="match status" value="1"/>
</dbReference>
<reference evidence="4 5" key="1">
    <citation type="submission" date="2018-06" db="EMBL/GenBank/DDBJ databases">
        <authorList>
            <consortium name="Pathogen Informatics"/>
            <person name="Doyle S."/>
        </authorList>
    </citation>
    <scope>NUCLEOTIDE SEQUENCE [LARGE SCALE GENOMIC DNA]</scope>
    <source>
        <strain evidence="4 5">NCTC12360</strain>
    </source>
</reference>
<accession>A0A376H1M8</accession>
<feature type="signal peptide" evidence="2">
    <location>
        <begin position="1"/>
        <end position="18"/>
    </location>
</feature>
<feature type="region of interest" description="Disordered" evidence="1">
    <location>
        <begin position="23"/>
        <end position="47"/>
    </location>
</feature>
<evidence type="ECO:0000313" key="4">
    <source>
        <dbReference type="EMBL" id="STD82715.1"/>
    </source>
</evidence>
<gene>
    <name evidence="4" type="ORF">NCTC12360_01150</name>
    <name evidence="3" type="ORF">P7E30_03965</name>
</gene>
<dbReference type="GO" id="GO:0016787">
    <property type="term" value="F:hydrolase activity"/>
    <property type="evidence" value="ECO:0007669"/>
    <property type="project" value="UniProtKB-KW"/>
</dbReference>
<dbReference type="InterPro" id="IPR010315">
    <property type="entry name" value="DUF915_hydro-like"/>
</dbReference>
<name>A0A376H1M8_ENTGA</name>
<reference evidence="3" key="2">
    <citation type="submission" date="2023-03" db="EMBL/GenBank/DDBJ databases">
        <authorList>
            <person name="Shen W."/>
            <person name="Cai J."/>
        </authorList>
    </citation>
    <scope>NUCLEOTIDE SEQUENCE</scope>
    <source>
        <strain evidence="3">K69-2</strain>
    </source>
</reference>
<dbReference type="AlphaFoldDB" id="A0A376H1M8"/>
<feature type="chain" id="PRO_5042703913" evidence="2">
    <location>
        <begin position="19"/>
        <end position="305"/>
    </location>
</feature>
<dbReference type="EMBL" id="JARPZN010000002">
    <property type="protein sequence ID" value="MDT2689366.1"/>
    <property type="molecule type" value="Genomic_DNA"/>
</dbReference>
<protein>
    <submittedName>
        <fullName evidence="4">Alpha/beta hydrolase</fullName>
    </submittedName>
</protein>
<dbReference type="InterPro" id="IPR029058">
    <property type="entry name" value="AB_hydrolase_fold"/>
</dbReference>
<evidence type="ECO:0000256" key="1">
    <source>
        <dbReference type="SAM" id="MobiDB-lite"/>
    </source>
</evidence>
<keyword evidence="2" id="KW-0732">Signal</keyword>